<evidence type="ECO:0000313" key="4">
    <source>
        <dbReference type="Proteomes" id="UP001058974"/>
    </source>
</evidence>
<reference evidence="3 4" key="1">
    <citation type="journal article" date="2022" name="Nat. Genet.">
        <title>Improved pea reference genome and pan-genome highlight genomic features and evolutionary characteristics.</title>
        <authorList>
            <person name="Yang T."/>
            <person name="Liu R."/>
            <person name="Luo Y."/>
            <person name="Hu S."/>
            <person name="Wang D."/>
            <person name="Wang C."/>
            <person name="Pandey M.K."/>
            <person name="Ge S."/>
            <person name="Xu Q."/>
            <person name="Li N."/>
            <person name="Li G."/>
            <person name="Huang Y."/>
            <person name="Saxena R.K."/>
            <person name="Ji Y."/>
            <person name="Li M."/>
            <person name="Yan X."/>
            <person name="He Y."/>
            <person name="Liu Y."/>
            <person name="Wang X."/>
            <person name="Xiang C."/>
            <person name="Varshney R.K."/>
            <person name="Ding H."/>
            <person name="Gao S."/>
            <person name="Zong X."/>
        </authorList>
    </citation>
    <scope>NUCLEOTIDE SEQUENCE [LARGE SCALE GENOMIC DNA]</scope>
    <source>
        <strain evidence="3 4">cv. Zhongwan 6</strain>
    </source>
</reference>
<dbReference type="PANTHER" id="PTHR31973:SF187">
    <property type="entry name" value="MUTATOR TRANSPOSASE MUDRA PROTEIN"/>
    <property type="match status" value="1"/>
</dbReference>
<feature type="region of interest" description="Disordered" evidence="1">
    <location>
        <begin position="1"/>
        <end position="34"/>
    </location>
</feature>
<comment type="caution">
    <text evidence="3">The sequence shown here is derived from an EMBL/GenBank/DDBJ whole genome shotgun (WGS) entry which is preliminary data.</text>
</comment>
<proteinExistence type="predicted"/>
<gene>
    <name evidence="3" type="ORF">KIW84_072020</name>
</gene>
<sequence>MGEKTYMERLIENKKGHESVKEGVEESESSEDSLDGIYLEDSEEEIMNDFDEDLDEGLSIGVDKGEPRRENVSGIGTSQVARQVVEGDSAKQYSILWSYGVELMRASNGNTFKLNIGRPTPASQLRFERCYMCFDGTKKALKVSCRPFIGLDGCHLKNKYGGILLIVVGMDANDRYLHIAFGIVDNETKDSLIWFVKLLLDHIDGDSRQCFISDQQKGLL</sequence>
<dbReference type="EMBL" id="JAMSHJ010000007">
    <property type="protein sequence ID" value="KAI5385255.1"/>
    <property type="molecule type" value="Genomic_DNA"/>
</dbReference>
<evidence type="ECO:0000256" key="1">
    <source>
        <dbReference type="SAM" id="MobiDB-lite"/>
    </source>
</evidence>
<keyword evidence="4" id="KW-1185">Reference proteome</keyword>
<accession>A0A9D4VMA7</accession>
<protein>
    <recommendedName>
        <fullName evidence="2">MULE transposase domain-containing protein</fullName>
    </recommendedName>
</protein>
<dbReference type="AlphaFoldDB" id="A0A9D4VMA7"/>
<dbReference type="Pfam" id="PF10551">
    <property type="entry name" value="MULE"/>
    <property type="match status" value="1"/>
</dbReference>
<evidence type="ECO:0000313" key="3">
    <source>
        <dbReference type="EMBL" id="KAI5385255.1"/>
    </source>
</evidence>
<organism evidence="3 4">
    <name type="scientific">Pisum sativum</name>
    <name type="common">Garden pea</name>
    <name type="synonym">Lathyrus oleraceus</name>
    <dbReference type="NCBI Taxonomy" id="3888"/>
    <lineage>
        <taxon>Eukaryota</taxon>
        <taxon>Viridiplantae</taxon>
        <taxon>Streptophyta</taxon>
        <taxon>Embryophyta</taxon>
        <taxon>Tracheophyta</taxon>
        <taxon>Spermatophyta</taxon>
        <taxon>Magnoliopsida</taxon>
        <taxon>eudicotyledons</taxon>
        <taxon>Gunneridae</taxon>
        <taxon>Pentapetalae</taxon>
        <taxon>rosids</taxon>
        <taxon>fabids</taxon>
        <taxon>Fabales</taxon>
        <taxon>Fabaceae</taxon>
        <taxon>Papilionoideae</taxon>
        <taxon>50 kb inversion clade</taxon>
        <taxon>NPAAA clade</taxon>
        <taxon>Hologalegina</taxon>
        <taxon>IRL clade</taxon>
        <taxon>Fabeae</taxon>
        <taxon>Lathyrus</taxon>
    </lineage>
</organism>
<dbReference type="InterPro" id="IPR018289">
    <property type="entry name" value="MULE_transposase_dom"/>
</dbReference>
<name>A0A9D4VMA7_PEA</name>
<evidence type="ECO:0000259" key="2">
    <source>
        <dbReference type="Pfam" id="PF10551"/>
    </source>
</evidence>
<dbReference type="Proteomes" id="UP001058974">
    <property type="component" value="Chromosome 7"/>
</dbReference>
<feature type="compositionally biased region" description="Basic and acidic residues" evidence="1">
    <location>
        <begin position="1"/>
        <end position="24"/>
    </location>
</feature>
<dbReference type="PANTHER" id="PTHR31973">
    <property type="entry name" value="POLYPROTEIN, PUTATIVE-RELATED"/>
    <property type="match status" value="1"/>
</dbReference>
<feature type="compositionally biased region" description="Acidic residues" evidence="1">
    <location>
        <begin position="25"/>
        <end position="34"/>
    </location>
</feature>
<feature type="domain" description="MULE transposase" evidence="2">
    <location>
        <begin position="149"/>
        <end position="219"/>
    </location>
</feature>
<dbReference type="Gramene" id="Psat07G0202000-T1">
    <property type="protein sequence ID" value="KAI5385255.1"/>
    <property type="gene ID" value="KIW84_072020"/>
</dbReference>